<evidence type="ECO:0000313" key="1">
    <source>
        <dbReference type="EMBL" id="KEZ76814.1"/>
    </source>
</evidence>
<dbReference type="RefSeq" id="WP_051883506.1">
    <property type="nucleotide sequence ID" value="NZ_APNK01000022.1"/>
</dbReference>
<dbReference type="InterPro" id="IPR024747">
    <property type="entry name" value="Pyridox_Oxase-rel"/>
</dbReference>
<dbReference type="Proteomes" id="UP000028302">
    <property type="component" value="Unassembled WGS sequence"/>
</dbReference>
<evidence type="ECO:0000313" key="2">
    <source>
        <dbReference type="Proteomes" id="UP000028302"/>
    </source>
</evidence>
<sequence length="151" mass="16531">MASEQGRLTELDDATCRQLLASHRVGRIAINGEPSPEVLPVDYVLRDDGLIFHTGLGAKQEAAVRGQPATFQIDGVDAARRSGWSVMVRGRLVLTEELESPNLPEPMPGGERPYVVHLSIDDISGRRIPPDRGWVMPGRVWHGQDATDLMG</sequence>
<dbReference type="InterPro" id="IPR012349">
    <property type="entry name" value="Split_barrel_FMN-bd"/>
</dbReference>
<keyword evidence="2" id="KW-1185">Reference proteome</keyword>
<dbReference type="SUPFAM" id="SSF50475">
    <property type="entry name" value="FMN-binding split barrel"/>
    <property type="match status" value="1"/>
</dbReference>
<dbReference type="STRING" id="1304275.C41B8_13245"/>
<evidence type="ECO:0008006" key="3">
    <source>
        <dbReference type="Google" id="ProtNLM"/>
    </source>
</evidence>
<organism evidence="1 2">
    <name type="scientific">Salinisphaera hydrothermalis (strain C41B8)</name>
    <dbReference type="NCBI Taxonomy" id="1304275"/>
    <lineage>
        <taxon>Bacteria</taxon>
        <taxon>Pseudomonadati</taxon>
        <taxon>Pseudomonadota</taxon>
        <taxon>Gammaproteobacteria</taxon>
        <taxon>Salinisphaerales</taxon>
        <taxon>Salinisphaeraceae</taxon>
        <taxon>Salinisphaera</taxon>
    </lineage>
</organism>
<gene>
    <name evidence="1" type="ORF">C41B8_13245</name>
</gene>
<dbReference type="AlphaFoldDB" id="A0A084IJD0"/>
<dbReference type="OrthoDB" id="7062584at2"/>
<protein>
    <recommendedName>
        <fullName evidence="3">Pyridoxamine 5'-phosphate oxidase family protein</fullName>
    </recommendedName>
</protein>
<comment type="caution">
    <text evidence="1">The sequence shown here is derived from an EMBL/GenBank/DDBJ whole genome shotgun (WGS) entry which is preliminary data.</text>
</comment>
<proteinExistence type="predicted"/>
<dbReference type="eggNOG" id="COG3467">
    <property type="taxonomic scope" value="Bacteria"/>
</dbReference>
<reference evidence="1 2" key="1">
    <citation type="submission" date="2013-03" db="EMBL/GenBank/DDBJ databases">
        <title>Salinisphaera hydrothermalis C41B8 Genome Sequencing.</title>
        <authorList>
            <person name="Li C."/>
            <person name="Lai Q."/>
            <person name="Shao Z."/>
        </authorList>
    </citation>
    <scope>NUCLEOTIDE SEQUENCE [LARGE SCALE GENOMIC DNA]</scope>
    <source>
        <strain evidence="1 2">C41B8</strain>
    </source>
</reference>
<dbReference type="Pfam" id="PF12900">
    <property type="entry name" value="Pyridox_ox_2"/>
    <property type="match status" value="1"/>
</dbReference>
<dbReference type="Gene3D" id="2.30.110.10">
    <property type="entry name" value="Electron Transport, Fmn-binding Protein, Chain A"/>
    <property type="match status" value="1"/>
</dbReference>
<accession>A0A084IJD0</accession>
<dbReference type="EMBL" id="APNK01000022">
    <property type="protein sequence ID" value="KEZ76814.1"/>
    <property type="molecule type" value="Genomic_DNA"/>
</dbReference>
<name>A0A084IJD0_SALHC</name>